<feature type="transmembrane region" description="Helical" evidence="1">
    <location>
        <begin position="135"/>
        <end position="161"/>
    </location>
</feature>
<keyword evidence="1" id="KW-1133">Transmembrane helix</keyword>
<feature type="transmembrane region" description="Helical" evidence="1">
    <location>
        <begin position="211"/>
        <end position="227"/>
    </location>
</feature>
<evidence type="ECO:0000313" key="2">
    <source>
        <dbReference type="EMBL" id="TDW25321.1"/>
    </source>
</evidence>
<keyword evidence="1" id="KW-0472">Membrane</keyword>
<evidence type="ECO:0000256" key="1">
    <source>
        <dbReference type="SAM" id="Phobius"/>
    </source>
</evidence>
<evidence type="ECO:0000313" key="3">
    <source>
        <dbReference type="Proteomes" id="UP000294743"/>
    </source>
</evidence>
<accession>A0A4R8A6C5</accession>
<organism evidence="2 3">
    <name type="scientific">Breznakia blatticola</name>
    <dbReference type="NCBI Taxonomy" id="1754012"/>
    <lineage>
        <taxon>Bacteria</taxon>
        <taxon>Bacillati</taxon>
        <taxon>Bacillota</taxon>
        <taxon>Erysipelotrichia</taxon>
        <taxon>Erysipelotrichales</taxon>
        <taxon>Erysipelotrichaceae</taxon>
        <taxon>Breznakia</taxon>
    </lineage>
</organism>
<feature type="transmembrane region" description="Helical" evidence="1">
    <location>
        <begin position="20"/>
        <end position="39"/>
    </location>
</feature>
<feature type="transmembrane region" description="Helical" evidence="1">
    <location>
        <begin position="168"/>
        <end position="186"/>
    </location>
</feature>
<comment type="caution">
    <text evidence="2">The sequence shown here is derived from an EMBL/GenBank/DDBJ whole genome shotgun (WGS) entry which is preliminary data.</text>
</comment>
<keyword evidence="3" id="KW-1185">Reference proteome</keyword>
<gene>
    <name evidence="2" type="ORF">EDD63_10554</name>
</gene>
<dbReference type="RefSeq" id="WP_134168241.1">
    <property type="nucleotide sequence ID" value="NZ_SODD01000005.1"/>
</dbReference>
<keyword evidence="1" id="KW-0812">Transmembrane</keyword>
<dbReference type="EMBL" id="SODD01000005">
    <property type="protein sequence ID" value="TDW25321.1"/>
    <property type="molecule type" value="Genomic_DNA"/>
</dbReference>
<dbReference type="OrthoDB" id="1551065at2"/>
<feature type="transmembrane region" description="Helical" evidence="1">
    <location>
        <begin position="59"/>
        <end position="84"/>
    </location>
</feature>
<sequence length="237" mass="26335">MKAILLSYSQMLRQMKKDPMLLVIAFVPVLVGLLFRFGIPLVEMQLINYLAIEHIISPYYGLLDLFLVMLTPSMYNFVIAMVVLEEADERLISYLAVTPLGKTGYLLSRFGLTGIISMVMSVIVFALFHHVSMNTAMLIGLAIVSTVQGVCSALLIVAFSANKVEGMAVGKFTMLFTLGALAPFFINEKAQCIFSVLPSYWLAKAVKESDYILIGIALFAVLMWMVLPTKRFNKKIA</sequence>
<proteinExistence type="predicted"/>
<dbReference type="GO" id="GO:0016020">
    <property type="term" value="C:membrane"/>
    <property type="evidence" value="ECO:0007669"/>
    <property type="project" value="UniProtKB-SubCell"/>
</dbReference>
<dbReference type="AlphaFoldDB" id="A0A4R8A6C5"/>
<protein>
    <submittedName>
        <fullName evidence="2">Fluoroquinolone transport system permease protein</fullName>
    </submittedName>
</protein>
<feature type="transmembrane region" description="Helical" evidence="1">
    <location>
        <begin position="105"/>
        <end position="129"/>
    </location>
</feature>
<dbReference type="Proteomes" id="UP000294743">
    <property type="component" value="Unassembled WGS sequence"/>
</dbReference>
<dbReference type="GO" id="GO:0140359">
    <property type="term" value="F:ABC-type transporter activity"/>
    <property type="evidence" value="ECO:0007669"/>
    <property type="project" value="InterPro"/>
</dbReference>
<name>A0A4R8A6C5_9FIRM</name>
<reference evidence="2 3" key="1">
    <citation type="submission" date="2019-03" db="EMBL/GenBank/DDBJ databases">
        <title>Genomic Encyclopedia of Type Strains, Phase IV (KMG-IV): sequencing the most valuable type-strain genomes for metagenomic binning, comparative biology and taxonomic classification.</title>
        <authorList>
            <person name="Goeker M."/>
        </authorList>
    </citation>
    <scope>NUCLEOTIDE SEQUENCE [LARGE SCALE GENOMIC DNA]</scope>
    <source>
        <strain evidence="2 3">DSM 28867</strain>
    </source>
</reference>